<dbReference type="AlphaFoldDB" id="M3HSL8"/>
<sequence>MKPPILIDRLSRRAGKLKRFYDRVSILLFKLSLFRLISFCAFVLWISVFYYFHSSVFYYFPSLVFLLIFSFYWKV</sequence>
<keyword evidence="1" id="KW-0472">Membrane</keyword>
<protein>
    <submittedName>
        <fullName evidence="2">Uncharacterized protein</fullName>
    </submittedName>
</protein>
<gene>
    <name evidence="2" type="ORF">LEP1GSC123_1946</name>
</gene>
<feature type="transmembrane region" description="Helical" evidence="1">
    <location>
        <begin position="56"/>
        <end position="73"/>
    </location>
</feature>
<dbReference type="BioCyc" id="LBOR1193007:G11KN-2119-MONOMER"/>
<evidence type="ECO:0000256" key="1">
    <source>
        <dbReference type="SAM" id="Phobius"/>
    </source>
</evidence>
<comment type="caution">
    <text evidence="2">The sequence shown here is derived from an EMBL/GenBank/DDBJ whole genome shotgun (WGS) entry which is preliminary data.</text>
</comment>
<reference evidence="2 3" key="1">
    <citation type="submission" date="2013-01" db="EMBL/GenBank/DDBJ databases">
        <authorList>
            <person name="Harkins D.M."/>
            <person name="Durkin A.S."/>
            <person name="Brinkac L.M."/>
            <person name="Haft D.H."/>
            <person name="Selengut J.D."/>
            <person name="Sanka R."/>
            <person name="DePew J."/>
            <person name="Purushe J."/>
            <person name="Picardeau M."/>
            <person name="Werts C."/>
            <person name="Goarant C."/>
            <person name="Vinetz J.M."/>
            <person name="Sutton G.G."/>
            <person name="Nierman W.C."/>
            <person name="Fouts D.E."/>
        </authorList>
    </citation>
    <scope>NUCLEOTIDE SEQUENCE [LARGE SCALE GENOMIC DNA]</scope>
    <source>
        <strain evidence="2 3">200701203</strain>
    </source>
</reference>
<dbReference type="EMBL" id="AKWO02000043">
    <property type="protein sequence ID" value="EMG00610.1"/>
    <property type="molecule type" value="Genomic_DNA"/>
</dbReference>
<proteinExistence type="predicted"/>
<dbReference type="Proteomes" id="UP000011783">
    <property type="component" value="Unassembled WGS sequence"/>
</dbReference>
<name>M3HSL8_LEPBO</name>
<keyword evidence="1" id="KW-0812">Transmembrane</keyword>
<organism evidence="2 3">
    <name type="scientific">Leptospira borgpetersenii str. 200701203</name>
    <dbReference type="NCBI Taxonomy" id="1193007"/>
    <lineage>
        <taxon>Bacteria</taxon>
        <taxon>Pseudomonadati</taxon>
        <taxon>Spirochaetota</taxon>
        <taxon>Spirochaetia</taxon>
        <taxon>Leptospirales</taxon>
        <taxon>Leptospiraceae</taxon>
        <taxon>Leptospira</taxon>
    </lineage>
</organism>
<feature type="transmembrane region" description="Helical" evidence="1">
    <location>
        <begin position="20"/>
        <end position="50"/>
    </location>
</feature>
<evidence type="ECO:0000313" key="3">
    <source>
        <dbReference type="Proteomes" id="UP000011783"/>
    </source>
</evidence>
<keyword evidence="1" id="KW-1133">Transmembrane helix</keyword>
<accession>M3HSL8</accession>
<evidence type="ECO:0000313" key="2">
    <source>
        <dbReference type="EMBL" id="EMG00610.1"/>
    </source>
</evidence>